<proteinExistence type="predicted"/>
<gene>
    <name evidence="1" type="ORF">GA0070214_10183</name>
</gene>
<organism evidence="1 2">
    <name type="scientific">Micromonospora chaiyaphumensis</name>
    <dbReference type="NCBI Taxonomy" id="307119"/>
    <lineage>
        <taxon>Bacteria</taxon>
        <taxon>Bacillati</taxon>
        <taxon>Actinomycetota</taxon>
        <taxon>Actinomycetes</taxon>
        <taxon>Micromonosporales</taxon>
        <taxon>Micromonosporaceae</taxon>
        <taxon>Micromonospora</taxon>
    </lineage>
</organism>
<sequence length="93" mass="10014">MLGQQIAVPALLPLALHVLLQDPLAEGDYYPGDLLVNVLGLPEPSWSGLPAERGQLVSVLTELVASSPPLDPGLKPRDPARLVRDTVLRFLSR</sequence>
<dbReference type="AlphaFoldDB" id="A0A1C4TX55"/>
<dbReference type="Proteomes" id="UP000199629">
    <property type="component" value="Unassembled WGS sequence"/>
</dbReference>
<evidence type="ECO:0000313" key="1">
    <source>
        <dbReference type="EMBL" id="SCE64032.1"/>
    </source>
</evidence>
<protein>
    <submittedName>
        <fullName evidence="1">Uncharacterized protein</fullName>
    </submittedName>
</protein>
<evidence type="ECO:0000313" key="2">
    <source>
        <dbReference type="Proteomes" id="UP000199629"/>
    </source>
</evidence>
<dbReference type="InterPro" id="IPR040547">
    <property type="entry name" value="CdiI"/>
</dbReference>
<accession>A0A1C4TX55</accession>
<reference evidence="2" key="1">
    <citation type="submission" date="2016-06" db="EMBL/GenBank/DDBJ databases">
        <authorList>
            <person name="Varghese N."/>
            <person name="Submissions Spin"/>
        </authorList>
    </citation>
    <scope>NUCLEOTIDE SEQUENCE [LARGE SCALE GENOMIC DNA]</scope>
    <source>
        <strain evidence="2">DSM 45246</strain>
    </source>
</reference>
<dbReference type="EMBL" id="FMCS01000001">
    <property type="protein sequence ID" value="SCE64032.1"/>
    <property type="molecule type" value="Genomic_DNA"/>
</dbReference>
<dbReference type="Pfam" id="PF18616">
    <property type="entry name" value="CdiI_3"/>
    <property type="match status" value="1"/>
</dbReference>
<keyword evidence="2" id="KW-1185">Reference proteome</keyword>
<name>A0A1C4TX55_9ACTN</name>